<dbReference type="AlphaFoldDB" id="A0A1G5R4Q8"/>
<feature type="transmembrane region" description="Helical" evidence="1">
    <location>
        <begin position="62"/>
        <end position="80"/>
    </location>
</feature>
<dbReference type="OrthoDB" id="8479738at2"/>
<name>A0A1G5R4Q8_9RHOB</name>
<dbReference type="EMBL" id="FMWG01000008">
    <property type="protein sequence ID" value="SCZ68790.1"/>
    <property type="molecule type" value="Genomic_DNA"/>
</dbReference>
<evidence type="ECO:0000313" key="2">
    <source>
        <dbReference type="EMBL" id="SCZ68790.1"/>
    </source>
</evidence>
<reference evidence="2 3" key="1">
    <citation type="submission" date="2016-10" db="EMBL/GenBank/DDBJ databases">
        <authorList>
            <person name="de Groot N.N."/>
        </authorList>
    </citation>
    <scope>NUCLEOTIDE SEQUENCE [LARGE SCALE GENOMIC DNA]</scope>
    <source>
        <strain evidence="2 3">U95</strain>
    </source>
</reference>
<sequence length="82" mass="8971">MSTITLPDRLSLTEKIIFAIPLFGRIAKEVSYGPEENLYYALATFLCLWGCSALLFGLPGLYLPALGLVPVIWLALLAITRG</sequence>
<keyword evidence="1" id="KW-1133">Transmembrane helix</keyword>
<dbReference type="RefSeq" id="WP_090219701.1">
    <property type="nucleotide sequence ID" value="NZ_CANLDO010000012.1"/>
</dbReference>
<evidence type="ECO:0000313" key="3">
    <source>
        <dbReference type="Proteomes" id="UP000198767"/>
    </source>
</evidence>
<protein>
    <submittedName>
        <fullName evidence="2">Uncharacterized protein</fullName>
    </submittedName>
</protein>
<evidence type="ECO:0000256" key="1">
    <source>
        <dbReference type="SAM" id="Phobius"/>
    </source>
</evidence>
<dbReference type="STRING" id="1156985.SAMN04488118_108101"/>
<gene>
    <name evidence="2" type="ORF">SAMN04488118_108101</name>
</gene>
<keyword evidence="1" id="KW-0472">Membrane</keyword>
<organism evidence="2 3">
    <name type="scientific">Epibacterium ulvae</name>
    <dbReference type="NCBI Taxonomy" id="1156985"/>
    <lineage>
        <taxon>Bacteria</taxon>
        <taxon>Pseudomonadati</taxon>
        <taxon>Pseudomonadota</taxon>
        <taxon>Alphaproteobacteria</taxon>
        <taxon>Rhodobacterales</taxon>
        <taxon>Roseobacteraceae</taxon>
        <taxon>Epibacterium</taxon>
    </lineage>
</organism>
<accession>A0A1G5R4Q8</accession>
<dbReference type="Proteomes" id="UP000198767">
    <property type="component" value="Unassembled WGS sequence"/>
</dbReference>
<keyword evidence="1" id="KW-0812">Transmembrane</keyword>
<feature type="transmembrane region" description="Helical" evidence="1">
    <location>
        <begin position="38"/>
        <end position="56"/>
    </location>
</feature>
<keyword evidence="3" id="KW-1185">Reference proteome</keyword>
<proteinExistence type="predicted"/>